<evidence type="ECO:0000313" key="1">
    <source>
        <dbReference type="EMBL" id="SIP75117.1"/>
    </source>
</evidence>
<reference evidence="2" key="1">
    <citation type="submission" date="2016-12" db="EMBL/GenBank/DDBJ databases">
        <authorList>
            <person name="Gaudriault S."/>
        </authorList>
    </citation>
    <scope>NUCLEOTIDE SEQUENCE [LARGE SCALE GENOMIC DNA]</scope>
    <source>
        <strain evidence="2">HGB1681 (deposited as PTA-6826 in the American Type Culture Collection)</strain>
    </source>
</reference>
<sequence>MRGKQTIVNKMLNDNLHAIVMFKAVQTRLQGSCFNSYPFLVEGNDFSN</sequence>
<evidence type="ECO:0000313" key="2">
    <source>
        <dbReference type="Proteomes" id="UP000196435"/>
    </source>
</evidence>
<dbReference type="Proteomes" id="UP000196435">
    <property type="component" value="Unassembled WGS sequence"/>
</dbReference>
<organism evidence="1 2">
    <name type="scientific">Xenorhabdus innexi</name>
    <dbReference type="NCBI Taxonomy" id="290109"/>
    <lineage>
        <taxon>Bacteria</taxon>
        <taxon>Pseudomonadati</taxon>
        <taxon>Pseudomonadota</taxon>
        <taxon>Gammaproteobacteria</taxon>
        <taxon>Enterobacterales</taxon>
        <taxon>Morganellaceae</taxon>
        <taxon>Xenorhabdus</taxon>
    </lineage>
</organism>
<accession>A0A1N6N224</accession>
<dbReference type="AlphaFoldDB" id="A0A1N6N224"/>
<proteinExistence type="predicted"/>
<name>A0A1N6N224_9GAMM</name>
<gene>
    <name evidence="1" type="ORF">XIS1_920004</name>
</gene>
<dbReference type="EMBL" id="FTLG01000239">
    <property type="protein sequence ID" value="SIP75117.1"/>
    <property type="molecule type" value="Genomic_DNA"/>
</dbReference>
<protein>
    <submittedName>
        <fullName evidence="1">Uncharacterized protein</fullName>
    </submittedName>
</protein>